<dbReference type="PROSITE" id="PS50240">
    <property type="entry name" value="TRYPSIN_DOM"/>
    <property type="match status" value="2"/>
</dbReference>
<dbReference type="GO" id="GO:0006508">
    <property type="term" value="P:proteolysis"/>
    <property type="evidence" value="ECO:0007669"/>
    <property type="project" value="UniProtKB-KW"/>
</dbReference>
<evidence type="ECO:0000256" key="3">
    <source>
        <dbReference type="RuleBase" id="RU363034"/>
    </source>
</evidence>
<organism evidence="6 7">
    <name type="scientific">Anopheles coluzzii</name>
    <name type="common">African malaria mosquito</name>
    <dbReference type="NCBI Taxonomy" id="1518534"/>
    <lineage>
        <taxon>Eukaryota</taxon>
        <taxon>Metazoa</taxon>
        <taxon>Ecdysozoa</taxon>
        <taxon>Arthropoda</taxon>
        <taxon>Hexapoda</taxon>
        <taxon>Insecta</taxon>
        <taxon>Pterygota</taxon>
        <taxon>Neoptera</taxon>
        <taxon>Endopterygota</taxon>
        <taxon>Diptera</taxon>
        <taxon>Nematocera</taxon>
        <taxon>Culicoidea</taxon>
        <taxon>Culicidae</taxon>
        <taxon>Anophelinae</taxon>
        <taxon>Anopheles</taxon>
    </lineage>
</organism>
<dbReference type="SMART" id="SM00020">
    <property type="entry name" value="Tryp_SPc"/>
    <property type="match status" value="1"/>
</dbReference>
<dbReference type="VEuPathDB" id="VectorBase:ACON011040"/>
<dbReference type="VEuPathDB" id="VectorBase:ACMO_010947"/>
<dbReference type="InterPro" id="IPR001254">
    <property type="entry name" value="Trypsin_dom"/>
</dbReference>
<dbReference type="PANTHER" id="PTHR24260:SF147">
    <property type="entry name" value="EG:BACR7A4.3 PROTEIN-RELATED"/>
    <property type="match status" value="1"/>
</dbReference>
<dbReference type="PROSITE" id="PS00134">
    <property type="entry name" value="TRYPSIN_HIS"/>
    <property type="match status" value="1"/>
</dbReference>
<dbReference type="PRINTS" id="PR00722">
    <property type="entry name" value="CHYMOTRYPSIN"/>
</dbReference>
<dbReference type="EnsemblMetazoa" id="ACON011040-RA">
    <property type="protein sequence ID" value="ACON011040-PA"/>
    <property type="gene ID" value="ACON011040"/>
</dbReference>
<reference evidence="6" key="2">
    <citation type="submission" date="2020-05" db="UniProtKB">
        <authorList>
            <consortium name="EnsemblMetazoa"/>
        </authorList>
    </citation>
    <scope>IDENTIFICATION</scope>
    <source>
        <strain evidence="6">Ngousso</strain>
    </source>
</reference>
<evidence type="ECO:0000256" key="4">
    <source>
        <dbReference type="SAM" id="SignalP"/>
    </source>
</evidence>
<dbReference type="InterPro" id="IPR033116">
    <property type="entry name" value="TRYPSIN_SER"/>
</dbReference>
<evidence type="ECO:0000313" key="6">
    <source>
        <dbReference type="EnsemblMetazoa" id="ACON011040-PA"/>
    </source>
</evidence>
<keyword evidence="3" id="KW-0720">Serine protease</keyword>
<dbReference type="Pfam" id="PF00089">
    <property type="entry name" value="Trypsin"/>
    <property type="match status" value="2"/>
</dbReference>
<dbReference type="FunFam" id="2.40.10.10:FF:000068">
    <property type="entry name" value="transmembrane protease serine 2"/>
    <property type="match status" value="1"/>
</dbReference>
<protein>
    <recommendedName>
        <fullName evidence="5">Peptidase S1 domain-containing protein</fullName>
    </recommendedName>
</protein>
<dbReference type="InterPro" id="IPR043504">
    <property type="entry name" value="Peptidase_S1_PA_chymotrypsin"/>
</dbReference>
<dbReference type="PROSITE" id="PS00135">
    <property type="entry name" value="TRYPSIN_SER"/>
    <property type="match status" value="1"/>
</dbReference>
<keyword evidence="7" id="KW-1185">Reference proteome</keyword>
<dbReference type="InterPro" id="IPR009003">
    <property type="entry name" value="Peptidase_S1_PA"/>
</dbReference>
<evidence type="ECO:0000259" key="5">
    <source>
        <dbReference type="PROSITE" id="PS50240"/>
    </source>
</evidence>
<evidence type="ECO:0000313" key="7">
    <source>
        <dbReference type="Proteomes" id="UP001105220"/>
    </source>
</evidence>
<dbReference type="GO" id="GO:0004252">
    <property type="term" value="F:serine-type endopeptidase activity"/>
    <property type="evidence" value="ECO:0007669"/>
    <property type="project" value="InterPro"/>
</dbReference>
<dbReference type="PANTHER" id="PTHR24260">
    <property type="match status" value="1"/>
</dbReference>
<feature type="signal peptide" evidence="4">
    <location>
        <begin position="1"/>
        <end position="19"/>
    </location>
</feature>
<dbReference type="VEuPathDB" id="VectorBase:ACMO_006353"/>
<dbReference type="VEuPathDB" id="VectorBase:ACON2_032030"/>
<feature type="domain" description="Peptidase S1" evidence="5">
    <location>
        <begin position="564"/>
        <end position="801"/>
    </location>
</feature>
<dbReference type="Gene3D" id="2.40.10.10">
    <property type="entry name" value="Trypsin-like serine proteases"/>
    <property type="match status" value="2"/>
</dbReference>
<dbReference type="InterPro" id="IPR001314">
    <property type="entry name" value="Peptidase_S1A"/>
</dbReference>
<accession>A0A6E8W351</accession>
<proteinExistence type="inferred from homology"/>
<dbReference type="CDD" id="cd00190">
    <property type="entry name" value="Tryp_SPc"/>
    <property type="match status" value="1"/>
</dbReference>
<keyword evidence="3" id="KW-0645">Protease</keyword>
<comment type="similarity">
    <text evidence="2">Belongs to the peptidase S1 family. CLIP subfamily.</text>
</comment>
<dbReference type="InterPro" id="IPR018114">
    <property type="entry name" value="TRYPSIN_HIS"/>
</dbReference>
<sequence length="801" mass="89103">MKMILYLTLLAAIVCGVFGDDDGLMIPHERTTIDDCKIRYYADISVGFSAPSLGHISMRLEHTHAAAIGWLNEKGKIEFGCGGSLILESFVLTAAHCMDNPNTLERPLVVRLGDRNLIHSKDSEYAQEIKIRDIIPHPKYNRATSHFDIALLVLDKPARRVFGVIPACLWLEDELPFSTLYAAGWGANGFDKKPTNYLVTAVLQPVTNEECIDKLKRQVPRMKLANGISDHQLCAACIEMDTCKGDSGGPLYSKLNFANKLVPFLVGLTSYGGPCGFSQPGVYVRVSKFRDWIIETIRQFNPSVTASTFDPMSCTKRNLFLREADVLTMFQEREPNSVQLLYPQQPSRVDCGGILAEPDAVITLATCVKWNGNITQSFGASPQGLQSELFCFGNYRSVAPGAGLGGPIYTSLSKFPYGLNLHGRDCGFGKPAMGLLLKSYKSWFESVFLPRKGQGGTGLTAASLSSAAAVSSFYHNPNQGDQCVFNGVKGVCVPVGSCSTQTITIQNSFLLCKSSSYACCPYQLQASSVLQQPTKIDLELNECKTRYQQFRMERQNRWRNDSRTLQYSHTAAIGFQYATEFKPVCPGYLISTRGVVTAASCLGKLSIDQMMVRLGWHGERSDPSTIRFEPVHSRNVHPLYNETTGAHNIAVIKLKNAIQPNVHLFPACLWRNRLESPVRQRILSDEFEGFKLIHPLYKTDCEKRLNCPPLPQEIVCMRIADEVCISSSITTEYACNDRLKLKLKKNCYQGGNPIVWREKDDTGLTEYLLGVYSIGDCKSEVSLHIVQRVAFYIDWIAKVLL</sequence>
<dbReference type="VEuPathDB" id="VectorBase:ACMO_008212"/>
<dbReference type="AlphaFoldDB" id="A0A6E8W351"/>
<dbReference type="SUPFAM" id="SSF50494">
    <property type="entry name" value="Trypsin-like serine proteases"/>
    <property type="match status" value="2"/>
</dbReference>
<name>A0A6E8W351_ANOCL</name>
<dbReference type="InterPro" id="IPR051333">
    <property type="entry name" value="CLIP_Serine_Protease"/>
</dbReference>
<keyword evidence="1" id="KW-1015">Disulfide bond</keyword>
<feature type="domain" description="Peptidase S1" evidence="5">
    <location>
        <begin position="81"/>
        <end position="298"/>
    </location>
</feature>
<evidence type="ECO:0000256" key="1">
    <source>
        <dbReference type="ARBA" id="ARBA00023157"/>
    </source>
</evidence>
<reference key="1">
    <citation type="journal article" date="2019" name="Genes (Basel)">
        <title>A High-Quality De novo Genome Assembly from a Single Mosquito Using PacBio Sequencing.</title>
        <authorList>
            <person name="Kingan S.B."/>
            <person name="Heaton H."/>
            <person name="Cudini J."/>
            <person name="Lambert C.C."/>
            <person name="Baybayan P."/>
            <person name="Galvin B.D."/>
            <person name="Durbin R."/>
            <person name="Korlach J."/>
            <person name="Lawniczak M.K.N."/>
        </authorList>
    </citation>
    <scope>NUCLEOTIDE SEQUENCE [LARGE SCALE GENOMIC DNA]</scope>
    <source>
        <strain>Mali-NIH</strain>
    </source>
</reference>
<keyword evidence="4" id="KW-0732">Signal</keyword>
<feature type="chain" id="PRO_5026351894" description="Peptidase S1 domain-containing protein" evidence="4">
    <location>
        <begin position="20"/>
        <end position="801"/>
    </location>
</feature>
<dbReference type="Proteomes" id="UP001105220">
    <property type="component" value="Unplaced"/>
</dbReference>
<keyword evidence="3" id="KW-0378">Hydrolase</keyword>
<dbReference type="VEuPathDB" id="VectorBase:ACON2_030759"/>
<evidence type="ECO:0000256" key="2">
    <source>
        <dbReference type="ARBA" id="ARBA00024195"/>
    </source>
</evidence>
<dbReference type="VEuPathDB" id="VectorBase:ACON2_042408"/>